<dbReference type="EMBL" id="MU006707">
    <property type="protein sequence ID" value="KAF2630298.1"/>
    <property type="molecule type" value="Genomic_DNA"/>
</dbReference>
<evidence type="ECO:0000313" key="1">
    <source>
        <dbReference type="EMBL" id="KAF2630298.1"/>
    </source>
</evidence>
<sequence length="675" mass="76200">MSLGLRQTEGFELTPDGHSQSSVRLLDGDQVLQNRAQSAHSPILLDYLRMFRLQIMEQLAFWRSSSEPRKVAIYRNRGVAAVHSLLHLVPFGGAIVLLILFWTKYWVSETTDNALSLQFVAKLHELMMQASLVNVLLCIVRIQVVDGYIPLGALSGAMQATHLSYLWSLDFVSALSSPSFTLRRKIMFAISISSLMLMTALVGPSSAVLMIPRPNSMHKYATTTTYLNGTESSMFPSLVNSSHKIEIKFDRWLNSELLSVTDNGVDTEYYNQIWNADEFEINPQRISHYSLHYVNETSIFANRSTATIPTRMSADLLWEATSFNGSGSMWNLSRPLNPNITLQTYQPLVQVECEVYPIDMNQTEYVYYWSDDGARKELSNYRDLYARIFNDTDLDYIDNDNSGAYHARPIWLRSPDPGSSTLVGAFFSIGWPEKLFRVCTISSYWRKTETTLAPSDRGVLVQTNHIEGRDNMSREQLIPITIDLDNVTSANVGNLTRDLANLTLYQPPDETFVVAKRYENLLSVAFAAALAEIPHYSRRWDNKDEVQVDKASTTAFDISVIIRGYGYGTAATSAYLSVAVITAYCIVTLIYIAYILATGTSSTAWNSGIELVALALQSRRPDHLKHMSAGIDSMQTFREGVGIRVNEQDKLELVFARDRDIDTRKLRKIERNKAY</sequence>
<protein>
    <submittedName>
        <fullName evidence="1">Uncharacterized protein</fullName>
    </submittedName>
</protein>
<gene>
    <name evidence="1" type="ORF">BU25DRAFT_408262</name>
</gene>
<dbReference type="Proteomes" id="UP000799754">
    <property type="component" value="Unassembled WGS sequence"/>
</dbReference>
<organism evidence="1 2">
    <name type="scientific">Macroventuria anomochaeta</name>
    <dbReference type="NCBI Taxonomy" id="301207"/>
    <lineage>
        <taxon>Eukaryota</taxon>
        <taxon>Fungi</taxon>
        <taxon>Dikarya</taxon>
        <taxon>Ascomycota</taxon>
        <taxon>Pezizomycotina</taxon>
        <taxon>Dothideomycetes</taxon>
        <taxon>Pleosporomycetidae</taxon>
        <taxon>Pleosporales</taxon>
        <taxon>Pleosporineae</taxon>
        <taxon>Didymellaceae</taxon>
        <taxon>Macroventuria</taxon>
    </lineage>
</organism>
<reference evidence="1" key="1">
    <citation type="journal article" date="2020" name="Stud. Mycol.">
        <title>101 Dothideomycetes genomes: a test case for predicting lifestyles and emergence of pathogens.</title>
        <authorList>
            <person name="Haridas S."/>
            <person name="Albert R."/>
            <person name="Binder M."/>
            <person name="Bloem J."/>
            <person name="Labutti K."/>
            <person name="Salamov A."/>
            <person name="Andreopoulos B."/>
            <person name="Baker S."/>
            <person name="Barry K."/>
            <person name="Bills G."/>
            <person name="Bluhm B."/>
            <person name="Cannon C."/>
            <person name="Castanera R."/>
            <person name="Culley D."/>
            <person name="Daum C."/>
            <person name="Ezra D."/>
            <person name="Gonzalez J."/>
            <person name="Henrissat B."/>
            <person name="Kuo A."/>
            <person name="Liang C."/>
            <person name="Lipzen A."/>
            <person name="Lutzoni F."/>
            <person name="Magnuson J."/>
            <person name="Mondo S."/>
            <person name="Nolan M."/>
            <person name="Ohm R."/>
            <person name="Pangilinan J."/>
            <person name="Park H.-J."/>
            <person name="Ramirez L."/>
            <person name="Alfaro M."/>
            <person name="Sun H."/>
            <person name="Tritt A."/>
            <person name="Yoshinaga Y."/>
            <person name="Zwiers L.-H."/>
            <person name="Turgeon B."/>
            <person name="Goodwin S."/>
            <person name="Spatafora J."/>
            <person name="Crous P."/>
            <person name="Grigoriev I."/>
        </authorList>
    </citation>
    <scope>NUCLEOTIDE SEQUENCE</scope>
    <source>
        <strain evidence="1">CBS 525.71</strain>
    </source>
</reference>
<proteinExistence type="predicted"/>
<keyword evidence="2" id="KW-1185">Reference proteome</keyword>
<comment type="caution">
    <text evidence="1">The sequence shown here is derived from an EMBL/GenBank/DDBJ whole genome shotgun (WGS) entry which is preliminary data.</text>
</comment>
<evidence type="ECO:0000313" key="2">
    <source>
        <dbReference type="Proteomes" id="UP000799754"/>
    </source>
</evidence>
<accession>A0ACB6S8K5</accession>
<name>A0ACB6S8K5_9PLEO</name>